<sequence length="520" mass="56867">MLHSNDSPNARLIDFGVLTLMAVAGIFLRLHWGLSDDSIFHPDAIYQVLEPAHKLVYGYGLEAWEWEFGARNWALPGMLAGVLGAARLLGFEQPESYMMIVRGFVATIFCASAYPVYYLARQFSATRLLAFAAAALFLFNPAMIAVGYRTLSEVISTPFVLFGLMWALGSVPPGAAAIGREAAAGKCDRLWFVLGVSLVGIAVLFRLQNALFALALVLPWRFQAAQHARYTLGLGTLVFWALVYGLIDWITWGLPFASAGAYLHFNLVLNGSTVFLGSNPFFHYVHLFLSSMGGVGALLLALPLLAISRARPLFICAFLYLLAHSFFPHKELRFVISTVPILAVLSAVGIRVSIDRVRAAHLQPAINIGASVLVFGLVGAGIGRVPTLKIKDVGGIEMVHTSVEDSLFDHLGGLNRLLSEAGAREDICGLYLREIRAVETGGYSYFHRDVLFFHTENLPEAAGNYNYAISSQPPGAGWVEVGRNPPFVLYKTQPERCTPPTNYERSLIVLPPDEESAESE</sequence>
<keyword evidence="4" id="KW-0808">Transferase</keyword>
<dbReference type="KEGG" id="bsed:DN745_15645"/>
<keyword evidence="6" id="KW-0256">Endoplasmic reticulum</keyword>
<evidence type="ECO:0000313" key="9">
    <source>
        <dbReference type="EMBL" id="AWV90670.1"/>
    </source>
</evidence>
<dbReference type="InterPro" id="IPR005599">
    <property type="entry name" value="GPI_mannosylTrfase"/>
</dbReference>
<evidence type="ECO:0000313" key="10">
    <source>
        <dbReference type="Proteomes" id="UP000249799"/>
    </source>
</evidence>
<evidence type="ECO:0000256" key="4">
    <source>
        <dbReference type="ARBA" id="ARBA00022679"/>
    </source>
</evidence>
<keyword evidence="7" id="KW-1133">Transmembrane helix</keyword>
<dbReference type="EMBL" id="CP030032">
    <property type="protein sequence ID" value="AWV90670.1"/>
    <property type="molecule type" value="Genomic_DNA"/>
</dbReference>
<evidence type="ECO:0000256" key="3">
    <source>
        <dbReference type="ARBA" id="ARBA00022676"/>
    </source>
</evidence>
<dbReference type="Proteomes" id="UP000249799">
    <property type="component" value="Chromosome"/>
</dbReference>
<dbReference type="AlphaFoldDB" id="A0A2Z4FP64"/>
<evidence type="ECO:0000256" key="2">
    <source>
        <dbReference type="ARBA" id="ARBA00004586"/>
    </source>
</evidence>
<dbReference type="PANTHER" id="PTHR22760">
    <property type="entry name" value="GLYCOSYLTRANSFERASE"/>
    <property type="match status" value="1"/>
</dbReference>
<keyword evidence="3" id="KW-0328">Glycosyltransferase</keyword>
<protein>
    <submittedName>
        <fullName evidence="9">Uncharacterized protein</fullName>
    </submittedName>
</protein>
<keyword evidence="10" id="KW-1185">Reference proteome</keyword>
<dbReference type="RefSeq" id="WP_111336251.1">
    <property type="nucleotide sequence ID" value="NZ_CP030032.1"/>
</dbReference>
<evidence type="ECO:0000256" key="7">
    <source>
        <dbReference type="ARBA" id="ARBA00022989"/>
    </source>
</evidence>
<evidence type="ECO:0000256" key="8">
    <source>
        <dbReference type="ARBA" id="ARBA00023136"/>
    </source>
</evidence>
<dbReference type="GO" id="GO:0000030">
    <property type="term" value="F:mannosyltransferase activity"/>
    <property type="evidence" value="ECO:0007669"/>
    <property type="project" value="TreeGrafter"/>
</dbReference>
<comment type="subcellular location">
    <subcellularLocation>
        <location evidence="1">Endomembrane system</location>
        <topology evidence="1">Multi-pass membrane protein</topology>
    </subcellularLocation>
    <subcellularLocation>
        <location evidence="2">Endoplasmic reticulum membrane</location>
    </subcellularLocation>
</comment>
<keyword evidence="5" id="KW-0812">Transmembrane</keyword>
<keyword evidence="8" id="KW-0472">Membrane</keyword>
<dbReference type="GO" id="GO:0012505">
    <property type="term" value="C:endomembrane system"/>
    <property type="evidence" value="ECO:0007669"/>
    <property type="project" value="UniProtKB-SubCell"/>
</dbReference>
<gene>
    <name evidence="9" type="ORF">DN745_15645</name>
</gene>
<reference evidence="9 10" key="1">
    <citation type="submission" date="2018-06" db="EMBL/GenBank/DDBJ databases">
        <title>Lujinxingia sediminis gen. nov. sp. nov., a new facultative anaerobic member of the class Deltaproteobacteria, and proposal of Lujinxingaceae fam. nov.</title>
        <authorList>
            <person name="Guo L.-Y."/>
            <person name="Li C.-M."/>
            <person name="Wang S."/>
            <person name="Du Z.-J."/>
        </authorList>
    </citation>
    <scope>NUCLEOTIDE SEQUENCE [LARGE SCALE GENOMIC DNA]</scope>
    <source>
        <strain evidence="9 10">FA350</strain>
    </source>
</reference>
<dbReference type="OrthoDB" id="5493835at2"/>
<evidence type="ECO:0000256" key="5">
    <source>
        <dbReference type="ARBA" id="ARBA00022692"/>
    </source>
</evidence>
<name>A0A2Z4FP64_9DELT</name>
<dbReference type="Pfam" id="PF03901">
    <property type="entry name" value="Glyco_transf_22"/>
    <property type="match status" value="1"/>
</dbReference>
<evidence type="ECO:0000256" key="6">
    <source>
        <dbReference type="ARBA" id="ARBA00022824"/>
    </source>
</evidence>
<proteinExistence type="predicted"/>
<accession>A0A2Z4FP64</accession>
<organism evidence="9 10">
    <name type="scientific">Bradymonas sediminis</name>
    <dbReference type="NCBI Taxonomy" id="1548548"/>
    <lineage>
        <taxon>Bacteria</taxon>
        <taxon>Deltaproteobacteria</taxon>
        <taxon>Bradymonadales</taxon>
        <taxon>Bradymonadaceae</taxon>
        <taxon>Bradymonas</taxon>
    </lineage>
</organism>
<evidence type="ECO:0000256" key="1">
    <source>
        <dbReference type="ARBA" id="ARBA00004127"/>
    </source>
</evidence>